<proteinExistence type="predicted"/>
<keyword evidence="3" id="KW-1185">Reference proteome</keyword>
<protein>
    <recommendedName>
        <fullName evidence="4">G-protein coupled receptors family 3 profile domain-containing protein</fullName>
    </recommendedName>
</protein>
<keyword evidence="1" id="KW-0472">Membrane</keyword>
<dbReference type="EMBL" id="MCGO01000172">
    <property type="protein sequence ID" value="ORY22775.1"/>
    <property type="molecule type" value="Genomic_DNA"/>
</dbReference>
<dbReference type="SUPFAM" id="SSF53850">
    <property type="entry name" value="Periplasmic binding protein-like II"/>
    <property type="match status" value="1"/>
</dbReference>
<reference evidence="2 3" key="1">
    <citation type="submission" date="2016-07" db="EMBL/GenBank/DDBJ databases">
        <title>Pervasive Adenine N6-methylation of Active Genes in Fungi.</title>
        <authorList>
            <consortium name="DOE Joint Genome Institute"/>
            <person name="Mondo S.J."/>
            <person name="Dannebaum R.O."/>
            <person name="Kuo R.C."/>
            <person name="Labutti K."/>
            <person name="Haridas S."/>
            <person name="Kuo A."/>
            <person name="Salamov A."/>
            <person name="Ahrendt S.R."/>
            <person name="Lipzen A."/>
            <person name="Sullivan W."/>
            <person name="Andreopoulos W.B."/>
            <person name="Clum A."/>
            <person name="Lindquist E."/>
            <person name="Daum C."/>
            <person name="Ramamoorthy G.K."/>
            <person name="Gryganskyi A."/>
            <person name="Culley D."/>
            <person name="Magnuson J.K."/>
            <person name="James T.Y."/>
            <person name="O'Malley M.A."/>
            <person name="Stajich J.E."/>
            <person name="Spatafora J.W."/>
            <person name="Visel A."/>
            <person name="Grigoriev I.V."/>
        </authorList>
    </citation>
    <scope>NUCLEOTIDE SEQUENCE [LARGE SCALE GENOMIC DNA]</scope>
    <source>
        <strain evidence="2 3">JEL800</strain>
    </source>
</reference>
<dbReference type="Gene3D" id="3.40.190.10">
    <property type="entry name" value="Periplasmic binding protein-like II"/>
    <property type="match status" value="2"/>
</dbReference>
<gene>
    <name evidence="2" type="ORF">BCR33DRAFT_728460</name>
</gene>
<evidence type="ECO:0000256" key="1">
    <source>
        <dbReference type="SAM" id="Phobius"/>
    </source>
</evidence>
<feature type="transmembrane region" description="Helical" evidence="1">
    <location>
        <begin position="296"/>
        <end position="317"/>
    </location>
</feature>
<comment type="caution">
    <text evidence="2">The sequence shown here is derived from an EMBL/GenBank/DDBJ whole genome shotgun (WGS) entry which is preliminary data.</text>
</comment>
<evidence type="ECO:0000313" key="2">
    <source>
        <dbReference type="EMBL" id="ORY22775.1"/>
    </source>
</evidence>
<sequence length="343" mass="37763">MVIKRYDMSGSTILFKKALSLMDRSTGFAMSPYESDTFKIAENNSVMVDTSQQSGVIVGNYPYTITYLSPIDALAQNADMASIQHINGDFIPCTTETLSNSINSIDFESANSLNPYTDFAVAIDVPIKEAYPLTIVVNYLINPSNISADYTTAVHTLKFLWWFLINPTYATETLFIPLFNTALGNKTLSFLSNVQFQDKGRLFGRSICDPTLSEAWTFKNPCVHGQCAHSLPFQEASVTCICDFGYENYLFSDCREPTALFRRDWPSIVEYSLFGIGGLVCLTIAANRGQDSIKNIAPNCCLFITFGCFAGNLSILFQAASATKYSCALITVVPAFAFGAIFG</sequence>
<dbReference type="PANTHER" id="PTHR42996">
    <property type="entry name" value="PHOSPHATE-BINDING PROTEIN PSTS"/>
    <property type="match status" value="1"/>
</dbReference>
<dbReference type="PANTHER" id="PTHR42996:SF1">
    <property type="entry name" value="PHOSPHATE-BINDING PROTEIN PSTS"/>
    <property type="match status" value="1"/>
</dbReference>
<keyword evidence="1" id="KW-1133">Transmembrane helix</keyword>
<feature type="transmembrane region" description="Helical" evidence="1">
    <location>
        <begin position="323"/>
        <end position="342"/>
    </location>
</feature>
<evidence type="ECO:0000313" key="3">
    <source>
        <dbReference type="Proteomes" id="UP000193642"/>
    </source>
</evidence>
<dbReference type="AlphaFoldDB" id="A0A1Y2ALF1"/>
<dbReference type="OrthoDB" id="2155766at2759"/>
<dbReference type="Proteomes" id="UP000193642">
    <property type="component" value="Unassembled WGS sequence"/>
</dbReference>
<accession>A0A1Y2ALF1</accession>
<feature type="transmembrane region" description="Helical" evidence="1">
    <location>
        <begin position="265"/>
        <end position="284"/>
    </location>
</feature>
<keyword evidence="1" id="KW-0812">Transmembrane</keyword>
<organism evidence="2 3">
    <name type="scientific">Rhizoclosmatium globosum</name>
    <dbReference type="NCBI Taxonomy" id="329046"/>
    <lineage>
        <taxon>Eukaryota</taxon>
        <taxon>Fungi</taxon>
        <taxon>Fungi incertae sedis</taxon>
        <taxon>Chytridiomycota</taxon>
        <taxon>Chytridiomycota incertae sedis</taxon>
        <taxon>Chytridiomycetes</taxon>
        <taxon>Chytridiales</taxon>
        <taxon>Chytriomycetaceae</taxon>
        <taxon>Rhizoclosmatium</taxon>
    </lineage>
</organism>
<dbReference type="InterPro" id="IPR050962">
    <property type="entry name" value="Phosphate-bind_PstS"/>
</dbReference>
<evidence type="ECO:0008006" key="4">
    <source>
        <dbReference type="Google" id="ProtNLM"/>
    </source>
</evidence>
<name>A0A1Y2ALF1_9FUNG</name>